<dbReference type="AlphaFoldDB" id="A0A6J4VVU4"/>
<feature type="compositionally biased region" description="Basic residues" evidence="1">
    <location>
        <begin position="23"/>
        <end position="42"/>
    </location>
</feature>
<evidence type="ECO:0000256" key="1">
    <source>
        <dbReference type="SAM" id="MobiDB-lite"/>
    </source>
</evidence>
<feature type="region of interest" description="Disordered" evidence="1">
    <location>
        <begin position="1"/>
        <end position="42"/>
    </location>
</feature>
<feature type="non-terminal residue" evidence="2">
    <location>
        <position position="1"/>
    </location>
</feature>
<evidence type="ECO:0000313" key="2">
    <source>
        <dbReference type="EMBL" id="CAA9589619.1"/>
    </source>
</evidence>
<feature type="compositionally biased region" description="Basic and acidic residues" evidence="1">
    <location>
        <begin position="1"/>
        <end position="15"/>
    </location>
</feature>
<reference evidence="2" key="1">
    <citation type="submission" date="2020-02" db="EMBL/GenBank/DDBJ databases">
        <authorList>
            <person name="Meier V. D."/>
        </authorList>
    </citation>
    <scope>NUCLEOTIDE SEQUENCE</scope>
    <source>
        <strain evidence="2">AVDCRST_MAG18</strain>
    </source>
</reference>
<gene>
    <name evidence="2" type="ORF">AVDCRST_MAG18-4680</name>
</gene>
<name>A0A6J4VVU4_9BACT</name>
<proteinExistence type="predicted"/>
<sequence>GRWGDHRAGRSRDRPGPAPRYRLGSHRGDHRHHQFGRRHRGG</sequence>
<protein>
    <submittedName>
        <fullName evidence="2">Uncharacterized protein</fullName>
    </submittedName>
</protein>
<accession>A0A6J4VVU4</accession>
<organism evidence="2">
    <name type="scientific">uncultured Thermomicrobiales bacterium</name>
    <dbReference type="NCBI Taxonomy" id="1645740"/>
    <lineage>
        <taxon>Bacteria</taxon>
        <taxon>Pseudomonadati</taxon>
        <taxon>Thermomicrobiota</taxon>
        <taxon>Thermomicrobia</taxon>
        <taxon>Thermomicrobiales</taxon>
        <taxon>environmental samples</taxon>
    </lineage>
</organism>
<feature type="non-terminal residue" evidence="2">
    <location>
        <position position="42"/>
    </location>
</feature>
<dbReference type="EMBL" id="CADCWN010000377">
    <property type="protein sequence ID" value="CAA9589619.1"/>
    <property type="molecule type" value="Genomic_DNA"/>
</dbReference>